<organism evidence="6 8">
    <name type="scientific">Candidatus Iainarchaeum sp</name>
    <dbReference type="NCBI Taxonomy" id="3101447"/>
    <lineage>
        <taxon>Archaea</taxon>
        <taxon>Candidatus Iainarchaeota</taxon>
        <taxon>Candidatus Iainarchaeia</taxon>
        <taxon>Candidatus Iainarchaeales</taxon>
        <taxon>Candidatus Iainarchaeaceae</taxon>
        <taxon>Candidatus Iainarchaeum</taxon>
    </lineage>
</organism>
<dbReference type="PROSITE" id="PS00092">
    <property type="entry name" value="N6_MTASE"/>
    <property type="match status" value="1"/>
</dbReference>
<accession>A0A7J4IY82</accession>
<dbReference type="GO" id="GO:0008757">
    <property type="term" value="F:S-adenosylmethionine-dependent methyltransferase activity"/>
    <property type="evidence" value="ECO:0007669"/>
    <property type="project" value="TreeGrafter"/>
</dbReference>
<dbReference type="InterPro" id="IPR002052">
    <property type="entry name" value="DNA_methylase_N6_adenine_CS"/>
</dbReference>
<dbReference type="InterPro" id="IPR052190">
    <property type="entry name" value="Euk-Arch_PrmC-MTase"/>
</dbReference>
<gene>
    <name evidence="6" type="ORF">HA237_05320</name>
    <name evidence="7" type="ORF">J4224_02430</name>
</gene>
<evidence type="ECO:0000256" key="1">
    <source>
        <dbReference type="ARBA" id="ARBA00006149"/>
    </source>
</evidence>
<dbReference type="PANTHER" id="PTHR45875:SF1">
    <property type="entry name" value="METHYLTRANSFERASE N6AMT1"/>
    <property type="match status" value="1"/>
</dbReference>
<dbReference type="GO" id="GO:0003676">
    <property type="term" value="F:nucleic acid binding"/>
    <property type="evidence" value="ECO:0007669"/>
    <property type="project" value="InterPro"/>
</dbReference>
<dbReference type="AlphaFoldDB" id="A0A7J4IY82"/>
<comment type="similarity">
    <text evidence="1">Belongs to the eukaryotic/archaeal PrmC-related family.</text>
</comment>
<keyword evidence="3 6" id="KW-0808">Transferase</keyword>
<sequence length="181" mass="20401">MQETVYSPREDSFLLLECVEVKPKQLVLDIGTGSGIQAIKAASMGAKVIAVDISSKALEKAAENAARAGVLEKIEFRESDLFKKVKEKFDAIIFNPPYVPSEGIKLTDIDGGKNGREVLDRFLAEFKKHLQGKGKCFFLQSSLNGVKETEAKLEKQKMRFRIVGRKKLFFEELLVFKAWRE</sequence>
<dbReference type="GO" id="GO:0035657">
    <property type="term" value="C:eRF1 methyltransferase complex"/>
    <property type="evidence" value="ECO:0007669"/>
    <property type="project" value="TreeGrafter"/>
</dbReference>
<proteinExistence type="inferred from homology"/>
<feature type="domain" description="Methyltransferase small" evidence="5">
    <location>
        <begin position="12"/>
        <end position="165"/>
    </location>
</feature>
<dbReference type="PANTHER" id="PTHR45875">
    <property type="entry name" value="METHYLTRANSFERASE N6AMT1"/>
    <property type="match status" value="1"/>
</dbReference>
<dbReference type="CDD" id="cd02440">
    <property type="entry name" value="AdoMet_MTases"/>
    <property type="match status" value="1"/>
</dbReference>
<dbReference type="NCBIfam" id="TIGR00537">
    <property type="entry name" value="hemK_rel_arch"/>
    <property type="match status" value="1"/>
</dbReference>
<evidence type="ECO:0000256" key="4">
    <source>
        <dbReference type="ARBA" id="ARBA00022691"/>
    </source>
</evidence>
<evidence type="ECO:0000313" key="6">
    <source>
        <dbReference type="EMBL" id="HIH08757.1"/>
    </source>
</evidence>
<keyword evidence="4" id="KW-0949">S-adenosyl-L-methionine</keyword>
<evidence type="ECO:0000256" key="2">
    <source>
        <dbReference type="ARBA" id="ARBA00022603"/>
    </source>
</evidence>
<comment type="caution">
    <text evidence="6">The sequence shown here is derived from an EMBL/GenBank/DDBJ whole genome shotgun (WGS) entry which is preliminary data.</text>
</comment>
<name>A0A7J4IY82_9ARCH</name>
<evidence type="ECO:0000259" key="5">
    <source>
        <dbReference type="Pfam" id="PF05175"/>
    </source>
</evidence>
<dbReference type="Proteomes" id="UP000577419">
    <property type="component" value="Unassembled WGS sequence"/>
</dbReference>
<dbReference type="Pfam" id="PF05175">
    <property type="entry name" value="MTS"/>
    <property type="match status" value="1"/>
</dbReference>
<dbReference type="GO" id="GO:0008276">
    <property type="term" value="F:protein methyltransferase activity"/>
    <property type="evidence" value="ECO:0007669"/>
    <property type="project" value="TreeGrafter"/>
</dbReference>
<dbReference type="Gene3D" id="3.40.50.150">
    <property type="entry name" value="Vaccinia Virus protein VP39"/>
    <property type="match status" value="1"/>
</dbReference>
<reference evidence="7" key="3">
    <citation type="submission" date="2021-05" db="EMBL/GenBank/DDBJ databases">
        <title>Protein family content uncovers lineage relationships and bacterial pathway maintenance mechanisms in DPANN archaea.</title>
        <authorList>
            <person name="Castelle C.J."/>
            <person name="Meheust R."/>
            <person name="Jaffe A.L."/>
            <person name="Seitz K."/>
            <person name="Gong X."/>
            <person name="Baker B.J."/>
            <person name="Banfield J.F."/>
        </authorList>
    </citation>
    <scope>NUCLEOTIDE SEQUENCE</scope>
    <source>
        <strain evidence="7">RIFCSPHIGHO2_01_FULL_GW2011_AR10_43_9</strain>
    </source>
</reference>
<reference evidence="7" key="2">
    <citation type="submission" date="2021-03" db="EMBL/GenBank/DDBJ databases">
        <authorList>
            <person name="Jaffe A."/>
        </authorList>
    </citation>
    <scope>NUCLEOTIDE SEQUENCE</scope>
    <source>
        <strain evidence="7">RIFCSPHIGHO2_01_FULL_GW2011_AR10_43_9</strain>
    </source>
</reference>
<dbReference type="EMBL" id="DUFG01000026">
    <property type="protein sequence ID" value="HIH08757.1"/>
    <property type="molecule type" value="Genomic_DNA"/>
</dbReference>
<dbReference type="InterPro" id="IPR029063">
    <property type="entry name" value="SAM-dependent_MTases_sf"/>
</dbReference>
<dbReference type="SUPFAM" id="SSF53335">
    <property type="entry name" value="S-adenosyl-L-methionine-dependent methyltransferases"/>
    <property type="match status" value="1"/>
</dbReference>
<evidence type="ECO:0000313" key="7">
    <source>
        <dbReference type="EMBL" id="MBS3059259.1"/>
    </source>
</evidence>
<dbReference type="InterPro" id="IPR004557">
    <property type="entry name" value="PrmC-related"/>
</dbReference>
<dbReference type="NCBIfam" id="NF011529">
    <property type="entry name" value="PRK14968.1-3"/>
    <property type="match status" value="1"/>
</dbReference>
<dbReference type="Proteomes" id="UP000683213">
    <property type="component" value="Unassembled WGS sequence"/>
</dbReference>
<evidence type="ECO:0000313" key="8">
    <source>
        <dbReference type="Proteomes" id="UP000577419"/>
    </source>
</evidence>
<evidence type="ECO:0000256" key="3">
    <source>
        <dbReference type="ARBA" id="ARBA00022679"/>
    </source>
</evidence>
<dbReference type="EMBL" id="JAGVWF010000032">
    <property type="protein sequence ID" value="MBS3059259.1"/>
    <property type="molecule type" value="Genomic_DNA"/>
</dbReference>
<keyword evidence="2 6" id="KW-0489">Methyltransferase</keyword>
<protein>
    <submittedName>
        <fullName evidence="6">Methyltransferase</fullName>
    </submittedName>
</protein>
<dbReference type="GO" id="GO:0032259">
    <property type="term" value="P:methylation"/>
    <property type="evidence" value="ECO:0007669"/>
    <property type="project" value="UniProtKB-KW"/>
</dbReference>
<dbReference type="InterPro" id="IPR007848">
    <property type="entry name" value="Small_mtfrase_dom"/>
</dbReference>
<reference evidence="6" key="1">
    <citation type="journal article" date="2020" name="bioRxiv">
        <title>A rank-normalized archaeal taxonomy based on genome phylogeny resolves widespread incomplete and uneven classifications.</title>
        <authorList>
            <person name="Rinke C."/>
            <person name="Chuvochina M."/>
            <person name="Mussig A.J."/>
            <person name="Chaumeil P.-A."/>
            <person name="Waite D.W."/>
            <person name="Whitman W.B."/>
            <person name="Parks D.H."/>
            <person name="Hugenholtz P."/>
        </authorList>
    </citation>
    <scope>NUCLEOTIDE SEQUENCE</scope>
    <source>
        <strain evidence="6">UBA10011</strain>
    </source>
</reference>